<dbReference type="EMBL" id="CABWKI010000003">
    <property type="protein sequence ID" value="VWQ34047.1"/>
    <property type="molecule type" value="Genomic_DNA"/>
</dbReference>
<dbReference type="Proteomes" id="UP000494246">
    <property type="component" value="Unassembled WGS sequence"/>
</dbReference>
<gene>
    <name evidence="3" type="ORF">BIFLH23_01565</name>
    <name evidence="2" type="ORF">BIFLH664_00647</name>
    <name evidence="1" type="ORF">BIFLH665_00526</name>
</gene>
<evidence type="ECO:0000313" key="3">
    <source>
        <dbReference type="EMBL" id="VWQ36670.1"/>
    </source>
</evidence>
<sequence length="42" mass="4783">MQLDEAVEALYKLFCRAPSFHIALCRLDPVAASRFMNGDIRL</sequence>
<evidence type="ECO:0000313" key="2">
    <source>
        <dbReference type="EMBL" id="VWQ34047.1"/>
    </source>
</evidence>
<evidence type="ECO:0000313" key="1">
    <source>
        <dbReference type="EMBL" id="VWQ27429.1"/>
    </source>
</evidence>
<dbReference type="Proteomes" id="UP000494270">
    <property type="component" value="Unassembled WGS sequence"/>
</dbReference>
<reference evidence="4 5" key="1">
    <citation type="submission" date="2019-10" db="EMBL/GenBank/DDBJ databases">
        <authorList>
            <consortium name="Melissa Lawson"/>
            <person name="O'neill I."/>
        </authorList>
    </citation>
    <scope>NUCLEOTIDE SEQUENCE [LARGE SCALE GENOMIC DNA]</scope>
    <source>
        <strain evidence="3">LH_23</strain>
        <strain evidence="2">LH_664</strain>
        <strain evidence="1">LH_665</strain>
    </source>
</reference>
<dbReference type="Proteomes" id="UP000494179">
    <property type="component" value="Unassembled WGS sequence"/>
</dbReference>
<name>A0A8U0KUG6_BIFLI</name>
<proteinExistence type="predicted"/>
<dbReference type="AlphaFoldDB" id="A0A8U0KUG6"/>
<evidence type="ECO:0000313" key="5">
    <source>
        <dbReference type="Proteomes" id="UP000494246"/>
    </source>
</evidence>
<protein>
    <submittedName>
        <fullName evidence="1">Uncharacterized protein</fullName>
    </submittedName>
</protein>
<evidence type="ECO:0000313" key="4">
    <source>
        <dbReference type="Proteomes" id="UP000494179"/>
    </source>
</evidence>
<evidence type="ECO:0000313" key="6">
    <source>
        <dbReference type="Proteomes" id="UP000494270"/>
    </source>
</evidence>
<organism evidence="1 6">
    <name type="scientific">Bifidobacterium longum subsp. infantis</name>
    <dbReference type="NCBI Taxonomy" id="1682"/>
    <lineage>
        <taxon>Bacteria</taxon>
        <taxon>Bacillati</taxon>
        <taxon>Actinomycetota</taxon>
        <taxon>Actinomycetes</taxon>
        <taxon>Bifidobacteriales</taxon>
        <taxon>Bifidobacteriaceae</taxon>
        <taxon>Bifidobacterium</taxon>
    </lineage>
</organism>
<accession>A0A8U0KUG6</accession>
<dbReference type="EMBL" id="CABWKE010000004">
    <property type="protein sequence ID" value="VWQ27429.1"/>
    <property type="molecule type" value="Genomic_DNA"/>
</dbReference>
<dbReference type="EMBL" id="CABWKH010000023">
    <property type="protein sequence ID" value="VWQ36670.1"/>
    <property type="molecule type" value="Genomic_DNA"/>
</dbReference>
<comment type="caution">
    <text evidence="1">The sequence shown here is derived from an EMBL/GenBank/DDBJ whole genome shotgun (WGS) entry which is preliminary data.</text>
</comment>